<reference evidence="2" key="1">
    <citation type="submission" date="2015-03" db="EMBL/GenBank/DDBJ databases">
        <title>Draft genome sequence of a novel methanotroph (Sn10-6) isolated from flooded ricefield rhizosphere in India.</title>
        <authorList>
            <person name="Pandit P.S."/>
            <person name="Pore S.D."/>
            <person name="Arora P."/>
            <person name="Kapse N.G."/>
            <person name="Dhakephalkar P.K."/>
            <person name="Rahalkar M.C."/>
        </authorList>
    </citation>
    <scope>NUCLEOTIDE SEQUENCE [LARGE SCALE GENOMIC DNA]</scope>
    <source>
        <strain evidence="2">Sn10-6</strain>
    </source>
</reference>
<proteinExistence type="predicted"/>
<dbReference type="AlphaFoldDB" id="A0A0F3IHA2"/>
<name>A0A0F3IHA2_9GAMM</name>
<dbReference type="EMBL" id="LAJX01000153">
    <property type="protein sequence ID" value="KJV05928.1"/>
    <property type="molecule type" value="Genomic_DNA"/>
</dbReference>
<reference evidence="1 2" key="2">
    <citation type="journal article" date="2016" name="Microb. Ecol.">
        <title>Genome Characteristics of a Novel Type I Methanotroph (Sn10-6) Isolated from a Flooded Indian Rice Field.</title>
        <authorList>
            <person name="Rahalkar M.C."/>
            <person name="Pandit P.S."/>
            <person name="Dhakephalkar P.K."/>
            <person name="Pore S."/>
            <person name="Arora P."/>
            <person name="Kapse N."/>
        </authorList>
    </citation>
    <scope>NUCLEOTIDE SEQUENCE [LARGE SCALE GENOMIC DNA]</scope>
    <source>
        <strain evidence="1 2">Sn10-6</strain>
    </source>
</reference>
<accession>A0A0F3IHA2</accession>
<comment type="caution">
    <text evidence="1">The sequence shown here is derived from an EMBL/GenBank/DDBJ whole genome shotgun (WGS) entry which is preliminary data.</text>
</comment>
<evidence type="ECO:0000313" key="2">
    <source>
        <dbReference type="Proteomes" id="UP000033684"/>
    </source>
</evidence>
<sequence length="60" mass="7203">MLVEQKADINWHCSLSVIADDFRFPARLRLKKPAEYKKKFLPSLLNLVTNILRYWRLKTI</sequence>
<keyword evidence="2" id="KW-1185">Reference proteome</keyword>
<protein>
    <submittedName>
        <fullName evidence="1">Uncharacterized protein</fullName>
    </submittedName>
</protein>
<dbReference type="Proteomes" id="UP000033684">
    <property type="component" value="Unassembled WGS sequence"/>
</dbReference>
<organism evidence="1 2">
    <name type="scientific">Methylocucumis oryzae</name>
    <dbReference type="NCBI Taxonomy" id="1632867"/>
    <lineage>
        <taxon>Bacteria</taxon>
        <taxon>Pseudomonadati</taxon>
        <taxon>Pseudomonadota</taxon>
        <taxon>Gammaproteobacteria</taxon>
        <taxon>Methylococcales</taxon>
        <taxon>Methylococcaceae</taxon>
        <taxon>Methylocucumis</taxon>
    </lineage>
</organism>
<gene>
    <name evidence="1" type="ORF">VZ94_14730</name>
</gene>
<evidence type="ECO:0000313" key="1">
    <source>
        <dbReference type="EMBL" id="KJV05928.1"/>
    </source>
</evidence>